<dbReference type="PANTHER" id="PTHR10000:SF8">
    <property type="entry name" value="HAD SUPERFAMILY HYDROLASE-LIKE, TYPE 3"/>
    <property type="match status" value="1"/>
</dbReference>
<gene>
    <name evidence="2" type="ORF">WM40_19615</name>
</gene>
<evidence type="ECO:0000313" key="3">
    <source>
        <dbReference type="Proteomes" id="UP000033618"/>
    </source>
</evidence>
<accession>A0A0F5JW87</accession>
<protein>
    <recommendedName>
        <fullName evidence="4">Haloacid dehalogenase</fullName>
    </recommendedName>
</protein>
<evidence type="ECO:0000313" key="2">
    <source>
        <dbReference type="EMBL" id="KKB62093.1"/>
    </source>
</evidence>
<dbReference type="Proteomes" id="UP000033618">
    <property type="component" value="Unassembled WGS sequence"/>
</dbReference>
<dbReference type="GO" id="GO:0000287">
    <property type="term" value="F:magnesium ion binding"/>
    <property type="evidence" value="ECO:0007669"/>
    <property type="project" value="TreeGrafter"/>
</dbReference>
<dbReference type="RefSeq" id="WP_024902902.1">
    <property type="nucleotide sequence ID" value="NZ_CADFGU010000002.1"/>
</dbReference>
<keyword evidence="3" id="KW-1185">Reference proteome</keyword>
<dbReference type="GO" id="GO:0005829">
    <property type="term" value="C:cytosol"/>
    <property type="evidence" value="ECO:0007669"/>
    <property type="project" value="TreeGrafter"/>
</dbReference>
<dbReference type="CDD" id="cd07516">
    <property type="entry name" value="HAD_Pase"/>
    <property type="match status" value="1"/>
</dbReference>
<dbReference type="GO" id="GO:0016791">
    <property type="term" value="F:phosphatase activity"/>
    <property type="evidence" value="ECO:0007669"/>
    <property type="project" value="TreeGrafter"/>
</dbReference>
<dbReference type="Gene3D" id="3.30.1240.10">
    <property type="match status" value="1"/>
</dbReference>
<dbReference type="PANTHER" id="PTHR10000">
    <property type="entry name" value="PHOSPHOSERINE PHOSPHATASE"/>
    <property type="match status" value="1"/>
</dbReference>
<dbReference type="Gene3D" id="3.40.50.1000">
    <property type="entry name" value="HAD superfamily/HAD-like"/>
    <property type="match status" value="2"/>
</dbReference>
<reference evidence="2 3" key="1">
    <citation type="submission" date="2015-03" db="EMBL/GenBank/DDBJ databases">
        <title>Draft Genome Sequence of Burkholderia andropogonis type strain ICMP2807, isolated from Sorghum bicolor.</title>
        <authorList>
            <person name="Lopes-Santos L."/>
            <person name="Castro D.B."/>
            <person name="Ottoboni L.M."/>
            <person name="Park D."/>
            <person name="Weirc B.S."/>
            <person name="Destefano S.A."/>
        </authorList>
    </citation>
    <scope>NUCLEOTIDE SEQUENCE [LARGE SCALE GENOMIC DNA]</scope>
    <source>
        <strain evidence="2 3">ICMP2807</strain>
    </source>
</reference>
<organism evidence="2 3">
    <name type="scientific">Robbsia andropogonis</name>
    <dbReference type="NCBI Taxonomy" id="28092"/>
    <lineage>
        <taxon>Bacteria</taxon>
        <taxon>Pseudomonadati</taxon>
        <taxon>Pseudomonadota</taxon>
        <taxon>Betaproteobacteria</taxon>
        <taxon>Burkholderiales</taxon>
        <taxon>Burkholderiaceae</taxon>
        <taxon>Robbsia</taxon>
    </lineage>
</organism>
<evidence type="ECO:0000256" key="1">
    <source>
        <dbReference type="SAM" id="MobiDB-lite"/>
    </source>
</evidence>
<dbReference type="PATRIC" id="fig|28092.6.peg.4599"/>
<dbReference type="OrthoDB" id="5498330at2"/>
<sequence length="317" mass="33998">MTRPSRPTRPIRAVLSDIDGTLVRSDKSLSPAVIEAVAALRRAGIAFSLASARPPRGLAGFVDVLHLGQPAPLPGTDSARTSHLPTPQDTDHTSRSGPGDTAPRHAPLAAFNGGNIITPDLRVLDALPLPPDVVRDVVADLQSRGLSPWLFTEGEWRIVDPTGDHVDTETRTLGYGPTLVDTFTERDFASVDKILAASRDHAGLARIEQEIGMAFQGQISTVRSQQYYLDITHPDAHKGTAARVIARHLGIALDEMAVLGDMSNDLPMFDVAGFAIAMGQAEPDIQQRANVVTASNDDDGVAKAIYEWILPSHHPSE</sequence>
<name>A0A0F5JW87_9BURK</name>
<proteinExistence type="predicted"/>
<dbReference type="SUPFAM" id="SSF56784">
    <property type="entry name" value="HAD-like"/>
    <property type="match status" value="1"/>
</dbReference>
<evidence type="ECO:0008006" key="4">
    <source>
        <dbReference type="Google" id="ProtNLM"/>
    </source>
</evidence>
<dbReference type="InterPro" id="IPR023214">
    <property type="entry name" value="HAD_sf"/>
</dbReference>
<feature type="region of interest" description="Disordered" evidence="1">
    <location>
        <begin position="72"/>
        <end position="107"/>
    </location>
</feature>
<dbReference type="EMBL" id="LAQU01000025">
    <property type="protein sequence ID" value="KKB62093.1"/>
    <property type="molecule type" value="Genomic_DNA"/>
</dbReference>
<dbReference type="Pfam" id="PF08282">
    <property type="entry name" value="Hydrolase_3"/>
    <property type="match status" value="2"/>
</dbReference>
<dbReference type="AlphaFoldDB" id="A0A0F5JW87"/>
<dbReference type="STRING" id="28092.WM40_19615"/>
<feature type="compositionally biased region" description="Polar residues" evidence="1">
    <location>
        <begin position="78"/>
        <end position="88"/>
    </location>
</feature>
<comment type="caution">
    <text evidence="2">The sequence shown here is derived from an EMBL/GenBank/DDBJ whole genome shotgun (WGS) entry which is preliminary data.</text>
</comment>
<dbReference type="InterPro" id="IPR036412">
    <property type="entry name" value="HAD-like_sf"/>
</dbReference>